<accession>A0A8S3YY52</accession>
<dbReference type="PROSITE" id="PS51221">
    <property type="entry name" value="TTL"/>
    <property type="match status" value="1"/>
</dbReference>
<dbReference type="EMBL" id="CAJHNH020001135">
    <property type="protein sequence ID" value="CAG5121659.1"/>
    <property type="molecule type" value="Genomic_DNA"/>
</dbReference>
<name>A0A8S3YY52_9EUPU</name>
<dbReference type="InterPro" id="IPR027749">
    <property type="entry name" value="TTLL12"/>
</dbReference>
<evidence type="ECO:0000313" key="3">
    <source>
        <dbReference type="Proteomes" id="UP000678393"/>
    </source>
</evidence>
<feature type="domain" description="Tubulin--tyrosine ligase-like protein 12 SET-like" evidence="1">
    <location>
        <begin position="72"/>
        <end position="237"/>
    </location>
</feature>
<proteinExistence type="predicted"/>
<evidence type="ECO:0000259" key="1">
    <source>
        <dbReference type="Pfam" id="PF25556"/>
    </source>
</evidence>
<protein>
    <recommendedName>
        <fullName evidence="1">Tubulin--tyrosine ligase-like protein 12 SET-like domain-containing protein</fullName>
    </recommendedName>
</protein>
<dbReference type="Pfam" id="PF03133">
    <property type="entry name" value="TTL"/>
    <property type="match status" value="1"/>
</dbReference>
<gene>
    <name evidence="2" type="ORF">CUNI_LOCUS7217</name>
</gene>
<dbReference type="GO" id="GO:0005737">
    <property type="term" value="C:cytoplasm"/>
    <property type="evidence" value="ECO:0007669"/>
    <property type="project" value="TreeGrafter"/>
</dbReference>
<dbReference type="Proteomes" id="UP000678393">
    <property type="component" value="Unassembled WGS sequence"/>
</dbReference>
<dbReference type="InterPro" id="IPR057954">
    <property type="entry name" value="SET_TTL12"/>
</dbReference>
<sequence>MASHLLNYETFIEIHVHQLRASGVPEIYWENLFVKLKTEKILFETTQLYDAGMIFEMQIDPDAANDSVFGGWRVMCTSSRPIKLDDPQHIYLIDHAWTYQIEDMRAALDAVPGLVERMVNLMNLEPAGSSMEEQIEAILDKMWCFNQTYSFGNFDLGSEAAKPKWYIMDEFGSRIQHSDTPNFRVVPFFYTGAGIAYSIMWPIMEVENGDEATRDFVDGELDPAKRSARLIPWMPQDMTDISFTQVEPDVSYFQSYRQDETWPSADFECEGLPRDRNLRVYIDYKDLREQLTDGRFDIVFDPLDADILWYCSHFHDFKTFSESRPNCLINQFPCENVLTVKDLLAITARRAAVTAKTDQDPFKSNPKWLPVTYNLNTELSKFVSYFQNRQKRGLDNHWICKPWNLARGLDTHVTKNLNRIIRVNESGPKVACKYVENPVLFFRSDIGSFVKFDLRFIVLLTSVEPLQLYAYEVFFLRFSNKAFSLDSLDDYETHFTVMNYLEGSTDKLYQMHYDEFISEFQDQNPAFTWTEVVNDIFRALKELFTAAVSAPPPKGICPSPQSRAMYAVDLMLAWDKQPSGERVQPTILEVNFGPDCARACKYHPSFVNDIFSVLFMDDTEGKRVVPL</sequence>
<keyword evidence="3" id="KW-1185">Reference proteome</keyword>
<reference evidence="2" key="1">
    <citation type="submission" date="2021-04" db="EMBL/GenBank/DDBJ databases">
        <authorList>
            <consortium name="Molecular Ecology Group"/>
        </authorList>
    </citation>
    <scope>NUCLEOTIDE SEQUENCE</scope>
</reference>
<dbReference type="AlphaFoldDB" id="A0A8S3YY52"/>
<dbReference type="Pfam" id="PF25556">
    <property type="entry name" value="SET_TTL"/>
    <property type="match status" value="1"/>
</dbReference>
<dbReference type="PANTHER" id="PTHR46088:SF1">
    <property type="entry name" value="TUBULIN--TYROSINE LIGASE-LIKE PROTEIN 12"/>
    <property type="match status" value="1"/>
</dbReference>
<organism evidence="2 3">
    <name type="scientific">Candidula unifasciata</name>
    <dbReference type="NCBI Taxonomy" id="100452"/>
    <lineage>
        <taxon>Eukaryota</taxon>
        <taxon>Metazoa</taxon>
        <taxon>Spiralia</taxon>
        <taxon>Lophotrochozoa</taxon>
        <taxon>Mollusca</taxon>
        <taxon>Gastropoda</taxon>
        <taxon>Heterobranchia</taxon>
        <taxon>Euthyneura</taxon>
        <taxon>Panpulmonata</taxon>
        <taxon>Eupulmonata</taxon>
        <taxon>Stylommatophora</taxon>
        <taxon>Helicina</taxon>
        <taxon>Helicoidea</taxon>
        <taxon>Geomitridae</taxon>
        <taxon>Candidula</taxon>
    </lineage>
</organism>
<dbReference type="Gene3D" id="3.30.470.20">
    <property type="entry name" value="ATP-grasp fold, B domain"/>
    <property type="match status" value="1"/>
</dbReference>
<dbReference type="OrthoDB" id="60477at2759"/>
<dbReference type="PANTHER" id="PTHR46088">
    <property type="entry name" value="TUBULIN--TYROSINE LIGASE-LIKE PROTEIN 12"/>
    <property type="match status" value="1"/>
</dbReference>
<comment type="caution">
    <text evidence="2">The sequence shown here is derived from an EMBL/GenBank/DDBJ whole genome shotgun (WGS) entry which is preliminary data.</text>
</comment>
<dbReference type="InterPro" id="IPR004344">
    <property type="entry name" value="TTL/TTLL_fam"/>
</dbReference>
<evidence type="ECO:0000313" key="2">
    <source>
        <dbReference type="EMBL" id="CAG5121659.1"/>
    </source>
</evidence>